<dbReference type="PANTHER" id="PTHR23527">
    <property type="entry name" value="BLL3282 PROTEIN"/>
    <property type="match status" value="1"/>
</dbReference>
<evidence type="ECO:0000256" key="5">
    <source>
        <dbReference type="SAM" id="Phobius"/>
    </source>
</evidence>
<feature type="transmembrane region" description="Helical" evidence="5">
    <location>
        <begin position="24"/>
        <end position="42"/>
    </location>
</feature>
<dbReference type="PANTHER" id="PTHR23527:SF1">
    <property type="entry name" value="BLL3282 PROTEIN"/>
    <property type="match status" value="1"/>
</dbReference>
<evidence type="ECO:0000313" key="7">
    <source>
        <dbReference type="EMBL" id="SFP02841.1"/>
    </source>
</evidence>
<dbReference type="Proteomes" id="UP000198727">
    <property type="component" value="Unassembled WGS sequence"/>
</dbReference>
<evidence type="ECO:0000259" key="6">
    <source>
        <dbReference type="PROSITE" id="PS50850"/>
    </source>
</evidence>
<keyword evidence="8" id="KW-1185">Reference proteome</keyword>
<dbReference type="PROSITE" id="PS50850">
    <property type="entry name" value="MFS"/>
    <property type="match status" value="1"/>
</dbReference>
<feature type="transmembrane region" description="Helical" evidence="5">
    <location>
        <begin position="248"/>
        <end position="267"/>
    </location>
</feature>
<protein>
    <submittedName>
        <fullName evidence="7">Predicted arabinose efflux permease, MFS family</fullName>
    </submittedName>
</protein>
<feature type="transmembrane region" description="Helical" evidence="5">
    <location>
        <begin position="141"/>
        <end position="161"/>
    </location>
</feature>
<feature type="transmembrane region" description="Helical" evidence="5">
    <location>
        <begin position="309"/>
        <end position="330"/>
    </location>
</feature>
<evidence type="ECO:0000256" key="1">
    <source>
        <dbReference type="ARBA" id="ARBA00004651"/>
    </source>
</evidence>
<dbReference type="GO" id="GO:0022857">
    <property type="term" value="F:transmembrane transporter activity"/>
    <property type="evidence" value="ECO:0007669"/>
    <property type="project" value="InterPro"/>
</dbReference>
<feature type="transmembrane region" description="Helical" evidence="5">
    <location>
        <begin position="54"/>
        <end position="73"/>
    </location>
</feature>
<feature type="transmembrane region" description="Helical" evidence="5">
    <location>
        <begin position="273"/>
        <end position="297"/>
    </location>
</feature>
<dbReference type="InterPro" id="IPR011701">
    <property type="entry name" value="MFS"/>
</dbReference>
<dbReference type="Pfam" id="PF07690">
    <property type="entry name" value="MFS_1"/>
    <property type="match status" value="1"/>
</dbReference>
<dbReference type="STRING" id="587909.SAMN05421810_101737"/>
<evidence type="ECO:0000256" key="4">
    <source>
        <dbReference type="ARBA" id="ARBA00023136"/>
    </source>
</evidence>
<dbReference type="EMBL" id="FOWW01000001">
    <property type="protein sequence ID" value="SFP02841.1"/>
    <property type="molecule type" value="Genomic_DNA"/>
</dbReference>
<feature type="transmembrane region" description="Helical" evidence="5">
    <location>
        <begin position="79"/>
        <end position="101"/>
    </location>
</feature>
<evidence type="ECO:0000256" key="3">
    <source>
        <dbReference type="ARBA" id="ARBA00022989"/>
    </source>
</evidence>
<feature type="transmembrane region" description="Helical" evidence="5">
    <location>
        <begin position="113"/>
        <end position="135"/>
    </location>
</feature>
<dbReference type="InterPro" id="IPR036259">
    <property type="entry name" value="MFS_trans_sf"/>
</dbReference>
<feature type="transmembrane region" description="Helical" evidence="5">
    <location>
        <begin position="218"/>
        <end position="236"/>
    </location>
</feature>
<sequence>MPVYLLGAAATVLPAEWRLDGARLGLVACAFFVSSAIVSQWGGGLADRRGARPLVLGSAAGTVLALLGVSLLTGSYWVLLGWLVLAGVANGIAQPAGNVVLGDHVPSGAHGLAFGLKVSAVPLATAGAGILVSAFGTLQQGWRYCFLAAAAPALAVLLVPRQARRHSSRDRGHPTRLARRRALFLIAAAAALGAAANTGLGTFYVSATVAGGQPAGRAALFMTVASVVGIMTRVGSGALLDRWRIPPFLAAAALLVTGLLGVLAIVARPPTGVLLVATLAAFGLGWSWQGLLAHGVAARWPGRAGAATGAFHTGLFVGAAGGPLLLGVVADHGGYGVVWLVMGGLLAAATTGVLAAEWVTRRPDHRRDCEEAPSSTTIS</sequence>
<dbReference type="Gene3D" id="1.20.1250.20">
    <property type="entry name" value="MFS general substrate transporter like domains"/>
    <property type="match status" value="2"/>
</dbReference>
<name>A0A1I5M1D1_9PSEU</name>
<dbReference type="AlphaFoldDB" id="A0A1I5M1D1"/>
<evidence type="ECO:0000313" key="8">
    <source>
        <dbReference type="Proteomes" id="UP000198727"/>
    </source>
</evidence>
<gene>
    <name evidence="7" type="ORF">SAMN05421810_101737</name>
</gene>
<dbReference type="InterPro" id="IPR052952">
    <property type="entry name" value="MFS-Transporter"/>
</dbReference>
<reference evidence="8" key="1">
    <citation type="submission" date="2016-10" db="EMBL/GenBank/DDBJ databases">
        <authorList>
            <person name="Varghese N."/>
            <person name="Submissions S."/>
        </authorList>
    </citation>
    <scope>NUCLEOTIDE SEQUENCE [LARGE SCALE GENOMIC DNA]</scope>
    <source>
        <strain evidence="8">CGMCC 4.5579</strain>
    </source>
</reference>
<comment type="subcellular location">
    <subcellularLocation>
        <location evidence="1">Cell membrane</location>
        <topology evidence="1">Multi-pass membrane protein</topology>
    </subcellularLocation>
</comment>
<dbReference type="InterPro" id="IPR020846">
    <property type="entry name" value="MFS_dom"/>
</dbReference>
<keyword evidence="3 5" id="KW-1133">Transmembrane helix</keyword>
<accession>A0A1I5M1D1</accession>
<keyword evidence="2 5" id="KW-0812">Transmembrane</keyword>
<feature type="domain" description="Major facilitator superfamily (MFS) profile" evidence="6">
    <location>
        <begin position="1"/>
        <end position="361"/>
    </location>
</feature>
<keyword evidence="4 5" id="KW-0472">Membrane</keyword>
<evidence type="ECO:0000256" key="2">
    <source>
        <dbReference type="ARBA" id="ARBA00022692"/>
    </source>
</evidence>
<dbReference type="GO" id="GO:0005886">
    <property type="term" value="C:plasma membrane"/>
    <property type="evidence" value="ECO:0007669"/>
    <property type="project" value="UniProtKB-SubCell"/>
</dbReference>
<dbReference type="SUPFAM" id="SSF103473">
    <property type="entry name" value="MFS general substrate transporter"/>
    <property type="match status" value="1"/>
</dbReference>
<organism evidence="7 8">
    <name type="scientific">Amycolatopsis arida</name>
    <dbReference type="NCBI Taxonomy" id="587909"/>
    <lineage>
        <taxon>Bacteria</taxon>
        <taxon>Bacillati</taxon>
        <taxon>Actinomycetota</taxon>
        <taxon>Actinomycetes</taxon>
        <taxon>Pseudonocardiales</taxon>
        <taxon>Pseudonocardiaceae</taxon>
        <taxon>Amycolatopsis</taxon>
    </lineage>
</organism>
<feature type="transmembrane region" description="Helical" evidence="5">
    <location>
        <begin position="336"/>
        <end position="359"/>
    </location>
</feature>
<proteinExistence type="predicted"/>
<feature type="transmembrane region" description="Helical" evidence="5">
    <location>
        <begin position="182"/>
        <end position="206"/>
    </location>
</feature>